<dbReference type="PANTHER" id="PTHR35007">
    <property type="entry name" value="INTEGRAL MEMBRANE PROTEIN-RELATED"/>
    <property type="match status" value="1"/>
</dbReference>
<evidence type="ECO:0008006" key="3">
    <source>
        <dbReference type="Google" id="ProtNLM"/>
    </source>
</evidence>
<dbReference type="EMBL" id="CADCTT010000120">
    <property type="protein sequence ID" value="CAA9298387.1"/>
    <property type="molecule type" value="Genomic_DNA"/>
</dbReference>
<dbReference type="PANTHER" id="PTHR35007:SF4">
    <property type="entry name" value="CONSERVED TRANSMEMBRANE PROTEIN-RELATED"/>
    <property type="match status" value="1"/>
</dbReference>
<keyword evidence="1" id="KW-1133">Transmembrane helix</keyword>
<dbReference type="AlphaFoldDB" id="A0A6J4K889"/>
<gene>
    <name evidence="2" type="ORF">AVDCRST_MAG61-931</name>
</gene>
<keyword evidence="1" id="KW-0472">Membrane</keyword>
<accession>A0A6J4K889</accession>
<feature type="transmembrane region" description="Helical" evidence="1">
    <location>
        <begin position="71"/>
        <end position="90"/>
    </location>
</feature>
<reference evidence="2" key="1">
    <citation type="submission" date="2020-02" db="EMBL/GenBank/DDBJ databases">
        <authorList>
            <person name="Meier V. D."/>
        </authorList>
    </citation>
    <scope>NUCLEOTIDE SEQUENCE</scope>
    <source>
        <strain evidence="2">AVDCRST_MAG61</strain>
    </source>
</reference>
<feature type="transmembrane region" description="Helical" evidence="1">
    <location>
        <begin position="238"/>
        <end position="263"/>
    </location>
</feature>
<protein>
    <recommendedName>
        <fullName evidence="3">Type II secretion system protein GspF domain-containing protein</fullName>
    </recommendedName>
</protein>
<proteinExistence type="predicted"/>
<organism evidence="2">
    <name type="scientific">uncultured Friedmanniella sp</name>
    <dbReference type="NCBI Taxonomy" id="335381"/>
    <lineage>
        <taxon>Bacteria</taxon>
        <taxon>Bacillati</taxon>
        <taxon>Actinomycetota</taxon>
        <taxon>Actinomycetes</taxon>
        <taxon>Propionibacteriales</taxon>
        <taxon>Nocardioidaceae</taxon>
        <taxon>Friedmanniella</taxon>
        <taxon>environmental samples</taxon>
    </lineage>
</organism>
<keyword evidence="1" id="KW-0812">Transmembrane</keyword>
<evidence type="ECO:0000256" key="1">
    <source>
        <dbReference type="SAM" id="Phobius"/>
    </source>
</evidence>
<name>A0A6J4K889_9ACTN</name>
<feature type="transmembrane region" description="Helical" evidence="1">
    <location>
        <begin position="216"/>
        <end position="232"/>
    </location>
</feature>
<evidence type="ECO:0000313" key="2">
    <source>
        <dbReference type="EMBL" id="CAA9298387.1"/>
    </source>
</evidence>
<sequence length="274" mass="27796">MTLLTMLLVLAAVRLLVPAHPRSRWSRGQPGLASPALTVAAAPGWPVGVLPVAAVLAAALVLGPLLGGMRGFVLAVAAALLASTATRLALLRRRRRAALRTSRLVVEGCAVLAANLRIGLVPTQALAGAAGGCPLLRPAHETLLMGGDVATVWLGQASDPGAGGLRELARAWQVAHRTGASLTSTLDQVAAGQSADLSLQAVVNSELAASRATGKLMAALPLLGVGMGYLLGGDPVSWLLAGLAGWICLLVGVALACAGVWWIESLARRVSIPG</sequence>